<evidence type="ECO:0000256" key="5">
    <source>
        <dbReference type="ARBA" id="ARBA00038359"/>
    </source>
</evidence>
<feature type="transmembrane region" description="Helical" evidence="6">
    <location>
        <begin position="127"/>
        <end position="154"/>
    </location>
</feature>
<dbReference type="EMBL" id="MU005786">
    <property type="protein sequence ID" value="KAF2703584.1"/>
    <property type="molecule type" value="Genomic_DNA"/>
</dbReference>
<evidence type="ECO:0000256" key="1">
    <source>
        <dbReference type="ARBA" id="ARBA00004141"/>
    </source>
</evidence>
<evidence type="ECO:0000313" key="8">
    <source>
        <dbReference type="EMBL" id="KAF2703584.1"/>
    </source>
</evidence>
<dbReference type="OrthoDB" id="3923077at2759"/>
<dbReference type="InterPro" id="IPR052337">
    <property type="entry name" value="SAT4-like"/>
</dbReference>
<dbReference type="Proteomes" id="UP000799428">
    <property type="component" value="Unassembled WGS sequence"/>
</dbReference>
<comment type="similarity">
    <text evidence="5">Belongs to the SAT4 family.</text>
</comment>
<evidence type="ECO:0000256" key="3">
    <source>
        <dbReference type="ARBA" id="ARBA00022989"/>
    </source>
</evidence>
<dbReference type="PANTHER" id="PTHR33048:SF21">
    <property type="entry name" value="INTEGRAL MEMBRANE PROTEIN"/>
    <property type="match status" value="1"/>
</dbReference>
<accession>A0A6G1JSK0</accession>
<dbReference type="PANTHER" id="PTHR33048">
    <property type="entry name" value="PTH11-LIKE INTEGRAL MEMBRANE PROTEIN (AFU_ORTHOLOGUE AFUA_5G11245)"/>
    <property type="match status" value="1"/>
</dbReference>
<protein>
    <recommendedName>
        <fullName evidence="7">Rhodopsin domain-containing protein</fullName>
    </recommendedName>
</protein>
<evidence type="ECO:0000256" key="4">
    <source>
        <dbReference type="ARBA" id="ARBA00023136"/>
    </source>
</evidence>
<evidence type="ECO:0000256" key="6">
    <source>
        <dbReference type="SAM" id="Phobius"/>
    </source>
</evidence>
<sequence>MVPTVTPAGDGVPLLYCSITLIALCWIVFLMRIGVRVWRKAWGVDDWLMLVGLNIFTVTSGLCIVCCYYGSGQFAIDLPPATMAKGIKMFYINEYFYCTGAMFIKCSIAVTLLRISSAHSNPFITWAIWAVLVATWIAAIVFIAGIANICYPIQTLWYEASGTCNLKLNSDVSYFFSAVEIVTDWSLALLPAVLLWNVKMKGNVKASVAVMLALASFASCATIVRLKYLTLYSDPGEFMYSTGKIGFWSLIEEGIGIIAASLPALKPLLTLRVKISSSAAGSTAGIPSSKTYEARHKPAPRAGIVMDTFHTLGDHDDNMSDGDSQKNIIKETRYTVTSSAASGLGGDRKYNNADHV</sequence>
<reference evidence="8" key="1">
    <citation type="journal article" date="2020" name="Stud. Mycol.">
        <title>101 Dothideomycetes genomes: a test case for predicting lifestyles and emergence of pathogens.</title>
        <authorList>
            <person name="Haridas S."/>
            <person name="Albert R."/>
            <person name="Binder M."/>
            <person name="Bloem J."/>
            <person name="Labutti K."/>
            <person name="Salamov A."/>
            <person name="Andreopoulos B."/>
            <person name="Baker S."/>
            <person name="Barry K."/>
            <person name="Bills G."/>
            <person name="Bluhm B."/>
            <person name="Cannon C."/>
            <person name="Castanera R."/>
            <person name="Culley D."/>
            <person name="Daum C."/>
            <person name="Ezra D."/>
            <person name="Gonzalez J."/>
            <person name="Henrissat B."/>
            <person name="Kuo A."/>
            <person name="Liang C."/>
            <person name="Lipzen A."/>
            <person name="Lutzoni F."/>
            <person name="Magnuson J."/>
            <person name="Mondo S."/>
            <person name="Nolan M."/>
            <person name="Ohm R."/>
            <person name="Pangilinan J."/>
            <person name="Park H.-J."/>
            <person name="Ramirez L."/>
            <person name="Alfaro M."/>
            <person name="Sun H."/>
            <person name="Tritt A."/>
            <person name="Yoshinaga Y."/>
            <person name="Zwiers L.-H."/>
            <person name="Turgeon B."/>
            <person name="Goodwin S."/>
            <person name="Spatafora J."/>
            <person name="Crous P."/>
            <person name="Grigoriev I."/>
        </authorList>
    </citation>
    <scope>NUCLEOTIDE SEQUENCE</scope>
    <source>
        <strain evidence="8">CBS 279.74</strain>
    </source>
</reference>
<keyword evidence="3 6" id="KW-1133">Transmembrane helix</keyword>
<keyword evidence="9" id="KW-1185">Reference proteome</keyword>
<dbReference type="InterPro" id="IPR049326">
    <property type="entry name" value="Rhodopsin_dom_fungi"/>
</dbReference>
<keyword evidence="4 6" id="KW-0472">Membrane</keyword>
<comment type="subcellular location">
    <subcellularLocation>
        <location evidence="1">Membrane</location>
        <topology evidence="1">Multi-pass membrane protein</topology>
    </subcellularLocation>
</comment>
<keyword evidence="2 6" id="KW-0812">Transmembrane</keyword>
<feature type="transmembrane region" description="Helical" evidence="6">
    <location>
        <begin position="91"/>
        <end position="115"/>
    </location>
</feature>
<feature type="transmembrane region" description="Helical" evidence="6">
    <location>
        <begin position="47"/>
        <end position="71"/>
    </location>
</feature>
<dbReference type="Pfam" id="PF20684">
    <property type="entry name" value="Fung_rhodopsin"/>
    <property type="match status" value="1"/>
</dbReference>
<name>A0A6G1JSK0_9PLEO</name>
<evidence type="ECO:0000256" key="2">
    <source>
        <dbReference type="ARBA" id="ARBA00022692"/>
    </source>
</evidence>
<feature type="domain" description="Rhodopsin" evidence="7">
    <location>
        <begin position="31"/>
        <end position="270"/>
    </location>
</feature>
<evidence type="ECO:0000313" key="9">
    <source>
        <dbReference type="Proteomes" id="UP000799428"/>
    </source>
</evidence>
<organism evidence="8 9">
    <name type="scientific">Pleomassaria siparia CBS 279.74</name>
    <dbReference type="NCBI Taxonomy" id="1314801"/>
    <lineage>
        <taxon>Eukaryota</taxon>
        <taxon>Fungi</taxon>
        <taxon>Dikarya</taxon>
        <taxon>Ascomycota</taxon>
        <taxon>Pezizomycotina</taxon>
        <taxon>Dothideomycetes</taxon>
        <taxon>Pleosporomycetidae</taxon>
        <taxon>Pleosporales</taxon>
        <taxon>Pleomassariaceae</taxon>
        <taxon>Pleomassaria</taxon>
    </lineage>
</organism>
<feature type="transmembrane region" description="Helical" evidence="6">
    <location>
        <begin position="208"/>
        <end position="226"/>
    </location>
</feature>
<feature type="transmembrane region" description="Helical" evidence="6">
    <location>
        <begin position="12"/>
        <end position="35"/>
    </location>
</feature>
<dbReference type="AlphaFoldDB" id="A0A6G1JSK0"/>
<gene>
    <name evidence="8" type="ORF">K504DRAFT_391806</name>
</gene>
<evidence type="ECO:0000259" key="7">
    <source>
        <dbReference type="Pfam" id="PF20684"/>
    </source>
</evidence>
<dbReference type="GO" id="GO:0016020">
    <property type="term" value="C:membrane"/>
    <property type="evidence" value="ECO:0007669"/>
    <property type="project" value="UniProtKB-SubCell"/>
</dbReference>
<feature type="transmembrane region" description="Helical" evidence="6">
    <location>
        <begin position="174"/>
        <end position="196"/>
    </location>
</feature>
<proteinExistence type="inferred from homology"/>